<dbReference type="EMBL" id="JAFIDN010000001">
    <property type="protein sequence ID" value="MBP3191438.1"/>
    <property type="molecule type" value="Genomic_DNA"/>
</dbReference>
<dbReference type="InterPro" id="IPR000644">
    <property type="entry name" value="CBS_dom"/>
</dbReference>
<protein>
    <submittedName>
        <fullName evidence="10">Glycine betaine/L-proline ABC transporter ATP-binding protein</fullName>
    </submittedName>
</protein>
<gene>
    <name evidence="10" type="ORF">NATSA_02060</name>
</gene>
<dbReference type="PROSITE" id="PS00211">
    <property type="entry name" value="ABC_TRANSPORTER_1"/>
    <property type="match status" value="1"/>
</dbReference>
<dbReference type="Gene3D" id="3.40.50.300">
    <property type="entry name" value="P-loop containing nucleotide triphosphate hydrolases"/>
    <property type="match status" value="1"/>
</dbReference>
<feature type="domain" description="CBS" evidence="9">
    <location>
        <begin position="346"/>
        <end position="405"/>
    </location>
</feature>
<dbReference type="GO" id="GO:0005524">
    <property type="term" value="F:ATP binding"/>
    <property type="evidence" value="ECO:0007669"/>
    <property type="project" value="UniProtKB-KW"/>
</dbReference>
<dbReference type="InterPro" id="IPR003439">
    <property type="entry name" value="ABC_transporter-like_ATP-bd"/>
</dbReference>
<keyword evidence="6" id="KW-0129">CBS domain</keyword>
<dbReference type="InterPro" id="IPR051921">
    <property type="entry name" value="ABC_osmolyte_uptake_ATP-bind"/>
</dbReference>
<evidence type="ECO:0000256" key="7">
    <source>
        <dbReference type="SAM" id="MobiDB-lite"/>
    </source>
</evidence>
<dbReference type="GO" id="GO:0006970">
    <property type="term" value="P:response to osmotic stress"/>
    <property type="evidence" value="ECO:0007669"/>
    <property type="project" value="UniProtKB-ARBA"/>
</dbReference>
<keyword evidence="5" id="KW-0029">Amino-acid transport</keyword>
<comment type="similarity">
    <text evidence="1">Belongs to the ABC transporter superfamily.</text>
</comment>
<dbReference type="InterPro" id="IPR005892">
    <property type="entry name" value="Gly-betaine_transp_ATP-bd"/>
</dbReference>
<dbReference type="Proteomes" id="UP000673975">
    <property type="component" value="Unassembled WGS sequence"/>
</dbReference>
<dbReference type="InterPro" id="IPR017871">
    <property type="entry name" value="ABC_transporter-like_CS"/>
</dbReference>
<dbReference type="GO" id="GO:0006865">
    <property type="term" value="P:amino acid transport"/>
    <property type="evidence" value="ECO:0007669"/>
    <property type="project" value="UniProtKB-KW"/>
</dbReference>
<dbReference type="GO" id="GO:0031460">
    <property type="term" value="P:glycine betaine transport"/>
    <property type="evidence" value="ECO:0007669"/>
    <property type="project" value="InterPro"/>
</dbReference>
<evidence type="ECO:0000256" key="4">
    <source>
        <dbReference type="ARBA" id="ARBA00022840"/>
    </source>
</evidence>
<dbReference type="GO" id="GO:0016020">
    <property type="term" value="C:membrane"/>
    <property type="evidence" value="ECO:0007669"/>
    <property type="project" value="InterPro"/>
</dbReference>
<dbReference type="PROSITE" id="PS50893">
    <property type="entry name" value="ABC_TRANSPORTER_2"/>
    <property type="match status" value="1"/>
</dbReference>
<dbReference type="NCBIfam" id="TIGR01186">
    <property type="entry name" value="proV"/>
    <property type="match status" value="1"/>
</dbReference>
<evidence type="ECO:0000256" key="2">
    <source>
        <dbReference type="ARBA" id="ARBA00022448"/>
    </source>
</evidence>
<accession>A0A8J7S738</accession>
<organism evidence="10 11">
    <name type="scientific">Natronogracilivirga saccharolytica</name>
    <dbReference type="NCBI Taxonomy" id="2812953"/>
    <lineage>
        <taxon>Bacteria</taxon>
        <taxon>Pseudomonadati</taxon>
        <taxon>Balneolota</taxon>
        <taxon>Balneolia</taxon>
        <taxon>Balneolales</taxon>
        <taxon>Cyclonatronaceae</taxon>
        <taxon>Natronogracilivirga</taxon>
    </lineage>
</organism>
<dbReference type="Pfam" id="PF00005">
    <property type="entry name" value="ABC_tran"/>
    <property type="match status" value="1"/>
</dbReference>
<dbReference type="CDD" id="cd03294">
    <property type="entry name" value="ABC_Pro_Gly_Betaine"/>
    <property type="match status" value="1"/>
</dbReference>
<feature type="domain" description="ABC transporter" evidence="8">
    <location>
        <begin position="5"/>
        <end position="266"/>
    </location>
</feature>
<evidence type="ECO:0000256" key="6">
    <source>
        <dbReference type="PROSITE-ProRule" id="PRU00703"/>
    </source>
</evidence>
<dbReference type="RefSeq" id="WP_210509960.1">
    <property type="nucleotide sequence ID" value="NZ_JAFIDN010000001.1"/>
</dbReference>
<dbReference type="SUPFAM" id="SSF54631">
    <property type="entry name" value="CBS-domain pair"/>
    <property type="match status" value="1"/>
</dbReference>
<dbReference type="InterPro" id="IPR003593">
    <property type="entry name" value="AAA+_ATPase"/>
</dbReference>
<dbReference type="SMART" id="SM00382">
    <property type="entry name" value="AAA"/>
    <property type="match status" value="1"/>
</dbReference>
<evidence type="ECO:0000256" key="1">
    <source>
        <dbReference type="ARBA" id="ARBA00005417"/>
    </source>
</evidence>
<dbReference type="PROSITE" id="PS51371">
    <property type="entry name" value="CBS"/>
    <property type="match status" value="1"/>
</dbReference>
<dbReference type="AlphaFoldDB" id="A0A8J7S738"/>
<keyword evidence="11" id="KW-1185">Reference proteome</keyword>
<evidence type="ECO:0000313" key="10">
    <source>
        <dbReference type="EMBL" id="MBP3191438.1"/>
    </source>
</evidence>
<dbReference type="PANTHER" id="PTHR43869:SF1">
    <property type="entry name" value="GLYCINE BETAINE_PROLINE BETAINE TRANSPORT SYSTEM ATP-BINDING PROTEIN PROV"/>
    <property type="match status" value="1"/>
</dbReference>
<evidence type="ECO:0000259" key="8">
    <source>
        <dbReference type="PROSITE" id="PS50893"/>
    </source>
</evidence>
<evidence type="ECO:0000259" key="9">
    <source>
        <dbReference type="PROSITE" id="PS51371"/>
    </source>
</evidence>
<evidence type="ECO:0000256" key="3">
    <source>
        <dbReference type="ARBA" id="ARBA00022741"/>
    </source>
</evidence>
<name>A0A8J7S738_9BACT</name>
<dbReference type="PANTHER" id="PTHR43869">
    <property type="entry name" value="GLYCINE BETAINE/PROLINE BETAINE TRANSPORT SYSTEM ATP-BINDING PROTEIN PROV"/>
    <property type="match status" value="1"/>
</dbReference>
<reference evidence="10" key="1">
    <citation type="submission" date="2021-02" db="EMBL/GenBank/DDBJ databases">
        <title>Natronogracilivirga saccharolytica gen. nov. sp. nov. a new anaerobic, haloalkiliphilic carbohydrate-fermenting bacterium from soda lake and proposing of Cyclonatronumiaceae fam. nov. in the phylum Balneolaeota.</title>
        <authorList>
            <person name="Zhilina T.N."/>
            <person name="Sorokin D.Y."/>
            <person name="Zavarzina D.G."/>
            <person name="Toshchakov S.V."/>
            <person name="Kublanov I.V."/>
        </authorList>
    </citation>
    <scope>NUCLEOTIDE SEQUENCE</scope>
    <source>
        <strain evidence="10">Z-1702</strain>
    </source>
</reference>
<dbReference type="GO" id="GO:0016887">
    <property type="term" value="F:ATP hydrolysis activity"/>
    <property type="evidence" value="ECO:0007669"/>
    <property type="project" value="InterPro"/>
</dbReference>
<keyword evidence="3" id="KW-0547">Nucleotide-binding</keyword>
<dbReference type="FunFam" id="3.40.50.300:FF:000201">
    <property type="entry name" value="Glycine betaine/L-proline ABC transporter ATP-binding protein"/>
    <property type="match status" value="1"/>
</dbReference>
<dbReference type="SUPFAM" id="SSF52540">
    <property type="entry name" value="P-loop containing nucleoside triphosphate hydrolases"/>
    <property type="match status" value="1"/>
</dbReference>
<evidence type="ECO:0000313" key="11">
    <source>
        <dbReference type="Proteomes" id="UP000673975"/>
    </source>
</evidence>
<sequence>MSDIITVNNLYKIFGENPKKAIEALEEGKTKDEILQELKQVVGVQKINFSVREGETFVLMGLSGSGKSTLQRLINRLHEPTSGEIIINGTDIVKLNQKELREFRRNTFCGMVFQNFAILPHRTVLGNVEFGLELQGVDKEVRQEKARKMIEQVGLKGNEDSYPSQLSGGMQQRVGLARGLAVDAPILLMDEAFSALDPLIRRQMQDELIELQSTMKKTILFVTHDLDEAFRIGDRIAIMKDGEIVQIGSAEEIISRPSNDYVKAFVEDMDRAAVLTAGTIMQPAKEIAFTGDGPRTILRKMKRNGLSGIFMIDSKRDLKGYILADELAENLKKHQKEDDVPFDKSLLREASKVDQDEALSDVINAYHDSEYGPIAVVDDKNRLRGVIVRGAIIAALSQDPEAIDEGKINTGSPESLGTDNTGEQDNKS</sequence>
<feature type="compositionally biased region" description="Polar residues" evidence="7">
    <location>
        <begin position="409"/>
        <end position="428"/>
    </location>
</feature>
<keyword evidence="4 10" id="KW-0067">ATP-binding</keyword>
<dbReference type="InterPro" id="IPR046342">
    <property type="entry name" value="CBS_dom_sf"/>
</dbReference>
<proteinExistence type="inferred from homology"/>
<feature type="region of interest" description="Disordered" evidence="7">
    <location>
        <begin position="402"/>
        <end position="428"/>
    </location>
</feature>
<dbReference type="Pfam" id="PF00571">
    <property type="entry name" value="CBS"/>
    <property type="match status" value="1"/>
</dbReference>
<dbReference type="Gene3D" id="3.10.580.10">
    <property type="entry name" value="CBS-domain"/>
    <property type="match status" value="1"/>
</dbReference>
<comment type="caution">
    <text evidence="10">The sequence shown here is derived from an EMBL/GenBank/DDBJ whole genome shotgun (WGS) entry which is preliminary data.</text>
</comment>
<dbReference type="InterPro" id="IPR027417">
    <property type="entry name" value="P-loop_NTPase"/>
</dbReference>
<keyword evidence="2" id="KW-0813">Transport</keyword>
<evidence type="ECO:0000256" key="5">
    <source>
        <dbReference type="ARBA" id="ARBA00022970"/>
    </source>
</evidence>